<reference evidence="25" key="1">
    <citation type="submission" date="2003-08" db="EMBL/GenBank/DDBJ databases">
        <authorList>
            <person name="Birren B."/>
            <person name="Nusbaum C."/>
            <person name="Abebe A."/>
            <person name="Abouelleil A."/>
            <person name="Adekoya E."/>
            <person name="Ait-zahra M."/>
            <person name="Allen N."/>
            <person name="Allen T."/>
            <person name="An P."/>
            <person name="Anderson M."/>
            <person name="Anderson S."/>
            <person name="Arachchi H."/>
            <person name="Armbruster J."/>
            <person name="Bachantsang P."/>
            <person name="Baldwin J."/>
            <person name="Barry A."/>
            <person name="Bayul T."/>
            <person name="Blitshsteyn B."/>
            <person name="Bloom T."/>
            <person name="Blye J."/>
            <person name="Boguslavskiy L."/>
            <person name="Borowsky M."/>
            <person name="Boukhgalter B."/>
            <person name="Brunache A."/>
            <person name="Butler J."/>
            <person name="Calixte N."/>
            <person name="Calvo S."/>
            <person name="Camarata J."/>
            <person name="Campo K."/>
            <person name="Chang J."/>
            <person name="Cheshatsang Y."/>
            <person name="Citroen M."/>
            <person name="Collymore A."/>
            <person name="Considine T."/>
            <person name="Cook A."/>
            <person name="Cooke P."/>
            <person name="Corum B."/>
            <person name="Cuomo C."/>
            <person name="David R."/>
            <person name="Dawoe T."/>
            <person name="Degray S."/>
            <person name="Dodge S."/>
            <person name="Dooley K."/>
            <person name="Dorje P."/>
            <person name="Dorjee K."/>
            <person name="Dorris L."/>
            <person name="Duffey N."/>
            <person name="Dupes A."/>
            <person name="Elkins T."/>
            <person name="Engels R."/>
            <person name="Erickson J."/>
            <person name="Farina A."/>
            <person name="Faro S."/>
            <person name="Ferreira P."/>
            <person name="Fischer H."/>
            <person name="Fitzgerald M."/>
            <person name="Foley K."/>
            <person name="Gage D."/>
            <person name="Galagan J."/>
            <person name="Gearin G."/>
            <person name="Gnerre S."/>
            <person name="Gnirke A."/>
            <person name="Goyette A."/>
            <person name="Graham J."/>
            <person name="Grandbois E."/>
            <person name="Gyaltsen K."/>
            <person name="Hafez N."/>
            <person name="Hagopian D."/>
            <person name="Hagos B."/>
            <person name="Hall J."/>
            <person name="Hatcher B."/>
            <person name="Heller A."/>
            <person name="Higgins H."/>
            <person name="Honan T."/>
            <person name="Horn A."/>
            <person name="Houde N."/>
            <person name="Hughes L."/>
            <person name="Hulme W."/>
            <person name="Husby E."/>
            <person name="Iliev I."/>
            <person name="Jaffe D."/>
            <person name="Jones C."/>
            <person name="Kamal M."/>
            <person name="Kamat A."/>
            <person name="Kamvysselis M."/>
            <person name="Karlsson E."/>
            <person name="Kells C."/>
            <person name="Kieu A."/>
            <person name="Kisner P."/>
            <person name="Kodira C."/>
            <person name="Kulbokas E."/>
            <person name="Labutti K."/>
            <person name="Lama D."/>
            <person name="Landers T."/>
            <person name="Leger J."/>
            <person name="Levine S."/>
            <person name="Lewis D."/>
            <person name="Lewis T."/>
            <person name="Lindblad-toh K."/>
            <person name="Liu X."/>
            <person name="Lokyitsang T."/>
            <person name="Lokyitsang Y."/>
            <person name="Lucien O."/>
            <person name="Lui A."/>
            <person name="Ma L.J."/>
            <person name="Mabbitt R."/>
            <person name="Macdonald J."/>
            <person name="Maclean C."/>
            <person name="Major J."/>
            <person name="Manning J."/>
            <person name="Marabella R."/>
            <person name="Maru K."/>
            <person name="Matthews C."/>
            <person name="Mauceli E."/>
            <person name="Mccarthy M."/>
            <person name="Mcdonough S."/>
            <person name="Mcghee T."/>
            <person name="Meldrim J."/>
            <person name="Meneus L."/>
            <person name="Mesirov J."/>
            <person name="Mihalev A."/>
            <person name="Mihova T."/>
            <person name="Mikkelsen T."/>
            <person name="Mlenga V."/>
            <person name="Moru K."/>
            <person name="Mozes J."/>
            <person name="Mulrain L."/>
            <person name="Munson G."/>
            <person name="Naylor J."/>
            <person name="Newes C."/>
            <person name="Nguyen C."/>
            <person name="Nguyen N."/>
            <person name="Nguyen T."/>
            <person name="Nicol R."/>
            <person name="Nielsen C."/>
            <person name="Nizzari M."/>
            <person name="Norbu C."/>
            <person name="Norbu N."/>
            <person name="O'donnell P."/>
            <person name="Okoawo O."/>
            <person name="O'leary S."/>
            <person name="Omotosho B."/>
            <person name="O'neill K."/>
            <person name="Osman S."/>
            <person name="Parker S."/>
            <person name="Perrin D."/>
            <person name="Phunkhang P."/>
            <person name="Piqani B."/>
            <person name="Purcell S."/>
            <person name="Rachupka T."/>
            <person name="Ramasamy U."/>
            <person name="Rameau R."/>
            <person name="Ray V."/>
            <person name="Raymond C."/>
            <person name="Retta R."/>
            <person name="Richardson S."/>
            <person name="Rise C."/>
            <person name="Rodriguez J."/>
            <person name="Rogers J."/>
            <person name="Rogov P."/>
            <person name="Rutman M."/>
            <person name="Schupbach R."/>
            <person name="Seaman C."/>
            <person name="Settipalli S."/>
            <person name="Sharpe T."/>
            <person name="Sheridan J."/>
            <person name="Sherpa N."/>
            <person name="Shi J."/>
            <person name="Smirnov S."/>
            <person name="Smith C."/>
            <person name="Sougnez C."/>
            <person name="Spencer B."/>
            <person name="Stalker J."/>
            <person name="Stange-thomann N."/>
            <person name="Stavropoulos S."/>
            <person name="Stetson K."/>
            <person name="Stone C."/>
            <person name="Stone S."/>
            <person name="Stubbs M."/>
            <person name="Talamas J."/>
            <person name="Tchuinga P."/>
            <person name="Tenzing P."/>
            <person name="Tesfaye S."/>
            <person name="Theodore J."/>
            <person name="Thoulutsang Y."/>
            <person name="Topham K."/>
            <person name="Towey S."/>
            <person name="Tsamla T."/>
            <person name="Tsomo N."/>
            <person name="Vallee D."/>
            <person name="Vassiliev H."/>
            <person name="Venkataraman V."/>
            <person name="Vinson J."/>
            <person name="Vo A."/>
            <person name="Wade C."/>
            <person name="Wang S."/>
            <person name="Wangchuk T."/>
            <person name="Wangdi T."/>
            <person name="Whittaker C."/>
            <person name="Wilkinson J."/>
            <person name="Wu Y."/>
            <person name="Wyman D."/>
            <person name="Yadav S."/>
            <person name="Yang S."/>
            <person name="Yang X."/>
            <person name="Yeager S."/>
            <person name="Yee E."/>
            <person name="Young G."/>
            <person name="Zainoun J."/>
            <person name="Zembeck L."/>
            <person name="Zimmer A."/>
            <person name="Zody M."/>
            <person name="Lander E."/>
        </authorList>
    </citation>
    <scope>NUCLEOTIDE SEQUENCE [LARGE SCALE GENOMIC DNA]</scope>
</reference>
<dbReference type="InterPro" id="IPR041330">
    <property type="entry name" value="KN17_SH3"/>
</dbReference>
<feature type="domain" description="DNA/RNA-binding protein Kin17 WH-like" evidence="23">
    <location>
        <begin position="54"/>
        <end position="180"/>
    </location>
</feature>
<evidence type="ECO:0000256" key="14">
    <source>
        <dbReference type="ARBA" id="ARBA00023054"/>
    </source>
</evidence>
<dbReference type="GO" id="GO:0005737">
    <property type="term" value="C:cytoplasm"/>
    <property type="evidence" value="ECO:0007669"/>
    <property type="project" value="UniProtKB-SubCell"/>
</dbReference>
<dbReference type="FunFam" id="1.10.10.2030:FF:000001">
    <property type="entry name" value="DNA/RNA-binding protein KIN17, putative"/>
    <property type="match status" value="1"/>
</dbReference>
<evidence type="ECO:0000256" key="17">
    <source>
        <dbReference type="ARBA" id="ARBA00023204"/>
    </source>
</evidence>
<keyword evidence="5" id="KW-0963">Cytoplasm</keyword>
<evidence type="ECO:0000256" key="5">
    <source>
        <dbReference type="ARBA" id="ARBA00022490"/>
    </source>
</evidence>
<evidence type="ECO:0000313" key="25">
    <source>
        <dbReference type="Proteomes" id="UP000007875"/>
    </source>
</evidence>
<keyword evidence="9" id="KW-0227">DNA damage</keyword>
<evidence type="ECO:0000256" key="8">
    <source>
        <dbReference type="ARBA" id="ARBA00022723"/>
    </source>
</evidence>
<dbReference type="FunFam" id="2.30.30.30:FF:000021">
    <property type="entry name" value="DNA/RNA-binding protein KIN17, putative"/>
    <property type="match status" value="1"/>
</dbReference>
<dbReference type="GO" id="GO:0003723">
    <property type="term" value="F:RNA binding"/>
    <property type="evidence" value="ECO:0007669"/>
    <property type="project" value="UniProtKB-KW"/>
</dbReference>
<comment type="function">
    <text evidence="19">Involved in DNA replication and the cellular response to DNA damage. May participate in DNA replication factories and create a bridge between DNA replication and repair mediated by high molecular weight complexes. May play a role in illegitimate recombination and regulation of gene expression. May participate in mRNA processing. Binds, in vitro, to double-stranded DNA. Also shown to bind preferentially to curved DNA in vitro and in vivo. Binds via its C-terminal domain to RNA in vitro.</text>
</comment>
<dbReference type="SUPFAM" id="SSF57667">
    <property type="entry name" value="beta-beta-alpha zinc fingers"/>
    <property type="match status" value="1"/>
</dbReference>
<dbReference type="InterPro" id="IPR038254">
    <property type="entry name" value="KIN17_WH-like_sf"/>
</dbReference>
<dbReference type="SMART" id="SM01253">
    <property type="entry name" value="Kin17_mid"/>
    <property type="match status" value="1"/>
</dbReference>
<dbReference type="AlphaFoldDB" id="H2ZGT9"/>
<proteinExistence type="inferred from homology"/>
<evidence type="ECO:0000256" key="16">
    <source>
        <dbReference type="ARBA" id="ARBA00023172"/>
    </source>
</evidence>
<evidence type="ECO:0000256" key="3">
    <source>
        <dbReference type="ARBA" id="ARBA00008517"/>
    </source>
</evidence>
<dbReference type="GO" id="GO:0006397">
    <property type="term" value="P:mRNA processing"/>
    <property type="evidence" value="ECO:0007669"/>
    <property type="project" value="UniProtKB-KW"/>
</dbReference>
<dbReference type="GO" id="GO:0006260">
    <property type="term" value="P:DNA replication"/>
    <property type="evidence" value="ECO:0007669"/>
    <property type="project" value="UniProtKB-KW"/>
</dbReference>
<dbReference type="Proteomes" id="UP000007875">
    <property type="component" value="Unassembled WGS sequence"/>
</dbReference>
<evidence type="ECO:0000256" key="18">
    <source>
        <dbReference type="ARBA" id="ARBA00023242"/>
    </source>
</evidence>
<dbReference type="GO" id="GO:0005634">
    <property type="term" value="C:nucleus"/>
    <property type="evidence" value="ECO:0007669"/>
    <property type="project" value="UniProtKB-SubCell"/>
</dbReference>
<evidence type="ECO:0000256" key="9">
    <source>
        <dbReference type="ARBA" id="ARBA00022763"/>
    </source>
</evidence>
<dbReference type="InterPro" id="IPR019447">
    <property type="entry name" value="DNA/RNA-bd_Kin17_WH-like_dom"/>
</dbReference>
<dbReference type="GeneTree" id="ENSGT00390000005903"/>
<keyword evidence="13" id="KW-0346">Stress response</keyword>
<dbReference type="GO" id="GO:0006310">
    <property type="term" value="P:DNA recombination"/>
    <property type="evidence" value="ECO:0007669"/>
    <property type="project" value="UniProtKB-KW"/>
</dbReference>
<dbReference type="InterPro" id="IPR037321">
    <property type="entry name" value="KIN17-like"/>
</dbReference>
<dbReference type="Pfam" id="PF18131">
    <property type="entry name" value="KN17_SH3"/>
    <property type="match status" value="1"/>
</dbReference>
<reference evidence="24" key="2">
    <citation type="submission" date="2025-08" db="UniProtKB">
        <authorList>
            <consortium name="Ensembl"/>
        </authorList>
    </citation>
    <scope>IDENTIFICATION</scope>
</reference>
<dbReference type="FunFam" id="2.30.30.140:FF:000031">
    <property type="entry name" value="DNA/RNA-binding protein KIN17 isoform X1"/>
    <property type="match status" value="1"/>
</dbReference>
<sequence length="387" mass="44144">MGKEKAGFLTPKAIGNRIKSKGLQKLRWYCQMCQKQCRDENGFKCHCMSEAHQRQLLIAGENPGAFNNFFSSAFYKDFMQLLKTRFGTKRVQNNVVYNEYISEKEHIHMNSTRWVTLTGFTKWLGREGICKVDQTEKGWFIQYIDRDPLALARQKELEKQKAREKGDDERHAKAIDDMVKRGQDSSKDSASTSTFTELVRDDEGKISLNLQLNSEQKATTSSQVPTRVSMPSFSNKRKQTFNATKPPKKAKSALDEIIAADKRKKEMLHTENWICKDIVVKIITKRLGDRYFKKKAVVNDVQDKFTAIVTMLDSGDKVKFDQTHLETVIPAIGKPVLIVNGGYRGCVATLESIDTNKFSATLTITQGPLNGRTIKDLKYEDFSKKID</sequence>
<dbReference type="CDD" id="cd13155">
    <property type="entry name" value="KOW_KIN17"/>
    <property type="match status" value="1"/>
</dbReference>
<evidence type="ECO:0000313" key="24">
    <source>
        <dbReference type="Ensembl" id="ENSCSAVP00000016805.1"/>
    </source>
</evidence>
<dbReference type="InterPro" id="IPR014722">
    <property type="entry name" value="Rib_uL2_dom2"/>
</dbReference>
<reference evidence="24" key="3">
    <citation type="submission" date="2025-09" db="UniProtKB">
        <authorList>
            <consortium name="Ensembl"/>
        </authorList>
    </citation>
    <scope>IDENTIFICATION</scope>
</reference>
<comment type="similarity">
    <text evidence="3">Belongs to the KIN17 family.</text>
</comment>
<dbReference type="GO" id="GO:0006281">
    <property type="term" value="P:DNA repair"/>
    <property type="evidence" value="ECO:0007669"/>
    <property type="project" value="UniProtKB-KW"/>
</dbReference>
<dbReference type="PANTHER" id="PTHR12805">
    <property type="entry name" value="KIN17 KIN, ANTIGENIC DETERMINANT OF RECA PROTEIN HOMOLOG"/>
    <property type="match status" value="1"/>
</dbReference>
<dbReference type="InterPro" id="IPR041995">
    <property type="entry name" value="KOW_KIN17"/>
</dbReference>
<evidence type="ECO:0000256" key="11">
    <source>
        <dbReference type="ARBA" id="ARBA00022833"/>
    </source>
</evidence>
<protein>
    <recommendedName>
        <fullName evidence="21">DNA/RNA-binding protein KIN17</fullName>
    </recommendedName>
    <alternativeName>
        <fullName evidence="22">Binding to curved DNA</fullName>
    </alternativeName>
</protein>
<keyword evidence="12" id="KW-0694">RNA-binding</keyword>
<dbReference type="OMA" id="RMTDFIE"/>
<organism evidence="24 25">
    <name type="scientific">Ciona savignyi</name>
    <name type="common">Pacific transparent sea squirt</name>
    <dbReference type="NCBI Taxonomy" id="51511"/>
    <lineage>
        <taxon>Eukaryota</taxon>
        <taxon>Metazoa</taxon>
        <taxon>Chordata</taxon>
        <taxon>Tunicata</taxon>
        <taxon>Ascidiacea</taxon>
        <taxon>Phlebobranchia</taxon>
        <taxon>Cionidae</taxon>
        <taxon>Ciona</taxon>
    </lineage>
</organism>
<keyword evidence="15" id="KW-0238">DNA-binding</keyword>
<keyword evidence="11" id="KW-0862">Zinc</keyword>
<dbReference type="Pfam" id="PF10357">
    <property type="entry name" value="WH_KIN17"/>
    <property type="match status" value="1"/>
</dbReference>
<dbReference type="Gene3D" id="1.10.10.2030">
    <property type="entry name" value="DNA/RNA-binding protein Kin17, conserved domain"/>
    <property type="match status" value="1"/>
</dbReference>
<dbReference type="Gene3D" id="2.30.30.140">
    <property type="match status" value="1"/>
</dbReference>
<evidence type="ECO:0000256" key="12">
    <source>
        <dbReference type="ARBA" id="ARBA00022884"/>
    </source>
</evidence>
<keyword evidence="18" id="KW-0539">Nucleus</keyword>
<comment type="subunit">
    <text evidence="20">Associated with DNA polymerase alpha, RFC1 and cyclin A, in multiprotein DNA replication complexes. Also associates with replication origins at the G1/S phase boundary and throughout the S phase in vivo.</text>
</comment>
<evidence type="ECO:0000256" key="6">
    <source>
        <dbReference type="ARBA" id="ARBA00022664"/>
    </source>
</evidence>
<evidence type="ECO:0000256" key="19">
    <source>
        <dbReference type="ARBA" id="ARBA00054469"/>
    </source>
</evidence>
<dbReference type="GO" id="GO:0008270">
    <property type="term" value="F:zinc ion binding"/>
    <property type="evidence" value="ECO:0007669"/>
    <property type="project" value="UniProtKB-KW"/>
</dbReference>
<dbReference type="Ensembl" id="ENSCSAVT00000016987.1">
    <property type="protein sequence ID" value="ENSCSAVP00000016805.1"/>
    <property type="gene ID" value="ENSCSAVG00000009886.1"/>
</dbReference>
<keyword evidence="17" id="KW-0234">DNA repair</keyword>
<evidence type="ECO:0000256" key="1">
    <source>
        <dbReference type="ARBA" id="ARBA00004123"/>
    </source>
</evidence>
<accession>H2ZGT9</accession>
<dbReference type="InParanoid" id="H2ZGT9"/>
<dbReference type="FunCoup" id="H2ZGT9">
    <property type="interactions" value="618"/>
</dbReference>
<name>H2ZGT9_CIOSA</name>
<evidence type="ECO:0000256" key="20">
    <source>
        <dbReference type="ARBA" id="ARBA00062063"/>
    </source>
</evidence>
<evidence type="ECO:0000259" key="23">
    <source>
        <dbReference type="SMART" id="SM01253"/>
    </source>
</evidence>
<dbReference type="InterPro" id="IPR056767">
    <property type="entry name" value="C2H2-Znf_KIN17"/>
</dbReference>
<keyword evidence="14" id="KW-0175">Coiled coil</keyword>
<keyword evidence="6" id="KW-0507">mRNA processing</keyword>
<evidence type="ECO:0000256" key="7">
    <source>
        <dbReference type="ARBA" id="ARBA00022705"/>
    </source>
</evidence>
<dbReference type="Gene3D" id="2.30.30.30">
    <property type="match status" value="1"/>
</dbReference>
<keyword evidence="25" id="KW-1185">Reference proteome</keyword>
<dbReference type="GO" id="GO:0003690">
    <property type="term" value="F:double-stranded DNA binding"/>
    <property type="evidence" value="ECO:0007669"/>
    <property type="project" value="TreeGrafter"/>
</dbReference>
<keyword evidence="16" id="KW-0233">DNA recombination</keyword>
<dbReference type="HOGENOM" id="CLU_030065_1_0_1"/>
<evidence type="ECO:0000256" key="21">
    <source>
        <dbReference type="ARBA" id="ARBA00067573"/>
    </source>
</evidence>
<evidence type="ECO:0000256" key="13">
    <source>
        <dbReference type="ARBA" id="ARBA00023016"/>
    </source>
</evidence>
<evidence type="ECO:0000256" key="10">
    <source>
        <dbReference type="ARBA" id="ARBA00022771"/>
    </source>
</evidence>
<dbReference type="STRING" id="51511.ENSCSAVP00000016805"/>
<comment type="subcellular location">
    <subcellularLocation>
        <location evidence="2">Cytoplasm</location>
    </subcellularLocation>
    <subcellularLocation>
        <location evidence="1">Nucleus</location>
    </subcellularLocation>
</comment>
<keyword evidence="10" id="KW-0863">Zinc-finger</keyword>
<dbReference type="InterPro" id="IPR036236">
    <property type="entry name" value="Znf_C2H2_sf"/>
</dbReference>
<evidence type="ECO:0000256" key="4">
    <source>
        <dbReference type="ARBA" id="ARBA00022481"/>
    </source>
</evidence>
<dbReference type="eggNOG" id="KOG2837">
    <property type="taxonomic scope" value="Eukaryota"/>
</dbReference>
<evidence type="ECO:0000256" key="15">
    <source>
        <dbReference type="ARBA" id="ARBA00023125"/>
    </source>
</evidence>
<dbReference type="Pfam" id="PF25095">
    <property type="entry name" value="C2H2-zf_KIN17"/>
    <property type="match status" value="1"/>
</dbReference>
<evidence type="ECO:0000256" key="2">
    <source>
        <dbReference type="ARBA" id="ARBA00004496"/>
    </source>
</evidence>
<keyword evidence="7" id="KW-0235">DNA replication</keyword>
<dbReference type="PANTHER" id="PTHR12805:SF0">
    <property type="entry name" value="DNA_RNA-BINDING PROTEIN KIN17"/>
    <property type="match status" value="1"/>
</dbReference>
<keyword evidence="4" id="KW-0488">Methylation</keyword>
<evidence type="ECO:0000256" key="22">
    <source>
        <dbReference type="ARBA" id="ARBA00079987"/>
    </source>
</evidence>
<dbReference type="Pfam" id="PF25092">
    <property type="entry name" value="SH3_KIN17_C"/>
    <property type="match status" value="1"/>
</dbReference>
<keyword evidence="8" id="KW-0479">Metal-binding</keyword>